<keyword evidence="1" id="KW-0732">Signal</keyword>
<protein>
    <submittedName>
        <fullName evidence="3">Glycerophosphodiester phosphodiesterase family protein</fullName>
    </submittedName>
</protein>
<comment type="caution">
    <text evidence="3">The sequence shown here is derived from an EMBL/GenBank/DDBJ whole genome shotgun (WGS) entry which is preliminary data.</text>
</comment>
<evidence type="ECO:0000313" key="3">
    <source>
        <dbReference type="EMBL" id="MCW3482638.1"/>
    </source>
</evidence>
<organism evidence="3 4">
    <name type="scientific">Chitinophaga nivalis</name>
    <dbReference type="NCBI Taxonomy" id="2991709"/>
    <lineage>
        <taxon>Bacteria</taxon>
        <taxon>Pseudomonadati</taxon>
        <taxon>Bacteroidota</taxon>
        <taxon>Chitinophagia</taxon>
        <taxon>Chitinophagales</taxon>
        <taxon>Chitinophagaceae</taxon>
        <taxon>Chitinophaga</taxon>
    </lineage>
</organism>
<feature type="domain" description="GP-PDE" evidence="2">
    <location>
        <begin position="116"/>
        <end position="343"/>
    </location>
</feature>
<dbReference type="PANTHER" id="PTHR46211">
    <property type="entry name" value="GLYCEROPHOSPHORYL DIESTER PHOSPHODIESTERASE"/>
    <property type="match status" value="1"/>
</dbReference>
<accession>A0ABT3IFA8</accession>
<evidence type="ECO:0000313" key="4">
    <source>
        <dbReference type="Proteomes" id="UP001207742"/>
    </source>
</evidence>
<dbReference type="Pfam" id="PF03009">
    <property type="entry name" value="GDPD"/>
    <property type="match status" value="1"/>
</dbReference>
<evidence type="ECO:0000259" key="2">
    <source>
        <dbReference type="PROSITE" id="PS51704"/>
    </source>
</evidence>
<evidence type="ECO:0000256" key="1">
    <source>
        <dbReference type="SAM" id="SignalP"/>
    </source>
</evidence>
<keyword evidence="4" id="KW-1185">Reference proteome</keyword>
<dbReference type="Gene3D" id="3.20.20.190">
    <property type="entry name" value="Phosphatidylinositol (PI) phosphodiesterase"/>
    <property type="match status" value="1"/>
</dbReference>
<name>A0ABT3IFA8_9BACT</name>
<dbReference type="EMBL" id="JAPDNS010000001">
    <property type="protein sequence ID" value="MCW3482638.1"/>
    <property type="molecule type" value="Genomic_DNA"/>
</dbReference>
<dbReference type="PANTHER" id="PTHR46211:SF1">
    <property type="entry name" value="GLYCEROPHOSPHODIESTER PHOSPHODIESTERASE, CYTOPLASMIC"/>
    <property type="match status" value="1"/>
</dbReference>
<gene>
    <name evidence="3" type="ORF">OL497_01950</name>
</gene>
<feature type="signal peptide" evidence="1">
    <location>
        <begin position="1"/>
        <end position="23"/>
    </location>
</feature>
<feature type="chain" id="PRO_5045760302" evidence="1">
    <location>
        <begin position="24"/>
        <end position="347"/>
    </location>
</feature>
<dbReference type="Proteomes" id="UP001207742">
    <property type="component" value="Unassembled WGS sequence"/>
</dbReference>
<dbReference type="PROSITE" id="PS50007">
    <property type="entry name" value="PIPLC_X_DOMAIN"/>
    <property type="match status" value="1"/>
</dbReference>
<dbReference type="SUPFAM" id="SSF51695">
    <property type="entry name" value="PLC-like phosphodiesterases"/>
    <property type="match status" value="1"/>
</dbReference>
<dbReference type="PROSITE" id="PS51704">
    <property type="entry name" value="GP_PDE"/>
    <property type="match status" value="1"/>
</dbReference>
<proteinExistence type="predicted"/>
<sequence length="347" mass="37872">MNQVKKMLVMAGWGILAHTGMQAQEVAAPYLNAYTIPVAKKGAVIAQVYDRTGHPAVSAALVEDASGLFTLEKTGILKLKKKAGIAKEGAFTYPVKIVAGADTASFTLVADAFIHNKVIAHRGAWKHHEGSQNSVTSLKDAIKLGCAGSEFDVWLSADEELVVSHDPEIGGKKVEGSTLAELQTVQLKNGDRVPTLDEFITIGMQQHATRLVLELKPSGTGRGPLLATKAVALVKARQAQAWMYYISFDYDICKKIKALDPMAKVAYLNGDKTPEVLRQDGIWGLDYHQKFFTQQPDLIKVARQQGITTNAWTIDNPAVMDTLLKEGIDFITTNEPEILLEKVKPSY</sequence>
<dbReference type="InterPro" id="IPR017946">
    <property type="entry name" value="PLC-like_Pdiesterase_TIM-brl"/>
</dbReference>
<dbReference type="RefSeq" id="WP_264727215.1">
    <property type="nucleotide sequence ID" value="NZ_JAPDNR010000001.1"/>
</dbReference>
<dbReference type="InterPro" id="IPR030395">
    <property type="entry name" value="GP_PDE_dom"/>
</dbReference>
<reference evidence="3 4" key="1">
    <citation type="submission" date="2022-10" db="EMBL/GenBank/DDBJ databases">
        <title>Chitinophaga nivalis PC15 sp. nov., isolated from Pyeongchang county, South Korea.</title>
        <authorList>
            <person name="Trinh H.N."/>
        </authorList>
    </citation>
    <scope>NUCLEOTIDE SEQUENCE [LARGE SCALE GENOMIC DNA]</scope>
    <source>
        <strain evidence="3 4">PC14</strain>
    </source>
</reference>